<dbReference type="PANTHER" id="PTHR37290:SF1">
    <property type="entry name" value="INNER MEMBRANE PROTEIN YIAA"/>
    <property type="match status" value="1"/>
</dbReference>
<evidence type="ECO:0000313" key="4">
    <source>
        <dbReference type="EMBL" id="QIM15921.1"/>
    </source>
</evidence>
<dbReference type="PANTHER" id="PTHR37290">
    <property type="entry name" value="INNER MEMBRANE PROTEIN YIAA-RELATED"/>
    <property type="match status" value="1"/>
</dbReference>
<dbReference type="EMBL" id="CP049934">
    <property type="protein sequence ID" value="QIM15921.1"/>
    <property type="molecule type" value="Genomic_DNA"/>
</dbReference>
<feature type="domain" description="YiaAB two helix" evidence="3">
    <location>
        <begin position="78"/>
        <end position="131"/>
    </location>
</feature>
<evidence type="ECO:0000256" key="1">
    <source>
        <dbReference type="SAM" id="MobiDB-lite"/>
    </source>
</evidence>
<dbReference type="Proteomes" id="UP000501387">
    <property type="component" value="Chromosome"/>
</dbReference>
<dbReference type="NCBIfam" id="NF008482">
    <property type="entry name" value="PRK11383.1"/>
    <property type="match status" value="1"/>
</dbReference>
<keyword evidence="2" id="KW-1133">Transmembrane helix</keyword>
<feature type="transmembrane region" description="Helical" evidence="2">
    <location>
        <begin position="45"/>
        <end position="65"/>
    </location>
</feature>
<reference evidence="4 5" key="1">
    <citation type="submission" date="2020-03" db="EMBL/GenBank/DDBJ databases">
        <title>Leucobacter sp. nov., isolated from beetles.</title>
        <authorList>
            <person name="Hyun D.-W."/>
            <person name="Bae J.-W."/>
        </authorList>
    </citation>
    <scope>NUCLEOTIDE SEQUENCE [LARGE SCALE GENOMIC DNA]</scope>
    <source>
        <strain evidence="4 5">HDW9B</strain>
    </source>
</reference>
<accession>A0A6G8FHU3</accession>
<evidence type="ECO:0000313" key="5">
    <source>
        <dbReference type="Proteomes" id="UP000501387"/>
    </source>
</evidence>
<evidence type="ECO:0000259" key="3">
    <source>
        <dbReference type="Pfam" id="PF05360"/>
    </source>
</evidence>
<keyword evidence="2" id="KW-0812">Transmembrane</keyword>
<sequence length="163" mass="17676">MNESNENASKPTPAFIGASWFALLLGMGTYLIGLFNAGMELNEKGYYLTLLLFGLFAAVSLQKTVRDRSDGLPVTNLYYGIAWFALIASLSLLAIGLWNAGSLVLSEKGFYGVSFAMSLFASVAVQKNVRDLARFKTEDGSEESPAHSGEPVHSFLPQPQSQQ</sequence>
<dbReference type="RefSeq" id="WP_166322440.1">
    <property type="nucleotide sequence ID" value="NZ_CP049934.1"/>
</dbReference>
<dbReference type="GO" id="GO:0006974">
    <property type="term" value="P:DNA damage response"/>
    <property type="evidence" value="ECO:0007669"/>
    <property type="project" value="TreeGrafter"/>
</dbReference>
<dbReference type="InterPro" id="IPR008024">
    <property type="entry name" value="YiaAB"/>
</dbReference>
<dbReference type="KEGG" id="lins:G7067_04995"/>
<proteinExistence type="predicted"/>
<protein>
    <recommendedName>
        <fullName evidence="3">YiaAB two helix domain-containing protein</fullName>
    </recommendedName>
</protein>
<dbReference type="Pfam" id="PF05360">
    <property type="entry name" value="YiaAB"/>
    <property type="match status" value="2"/>
</dbReference>
<dbReference type="InterPro" id="IPR038972">
    <property type="entry name" value="YiaA-like"/>
</dbReference>
<feature type="domain" description="YiaAB two helix" evidence="3">
    <location>
        <begin position="15"/>
        <end position="67"/>
    </location>
</feature>
<feature type="transmembrane region" description="Helical" evidence="2">
    <location>
        <begin position="12"/>
        <end position="33"/>
    </location>
</feature>
<dbReference type="GO" id="GO:0005886">
    <property type="term" value="C:plasma membrane"/>
    <property type="evidence" value="ECO:0007669"/>
    <property type="project" value="TreeGrafter"/>
</dbReference>
<evidence type="ECO:0000256" key="2">
    <source>
        <dbReference type="SAM" id="Phobius"/>
    </source>
</evidence>
<name>A0A6G8FHU3_9MICO</name>
<feature type="transmembrane region" description="Helical" evidence="2">
    <location>
        <begin position="77"/>
        <end position="98"/>
    </location>
</feature>
<keyword evidence="5" id="KW-1185">Reference proteome</keyword>
<organism evidence="4 5">
    <name type="scientific">Leucobacter insecticola</name>
    <dbReference type="NCBI Taxonomy" id="2714934"/>
    <lineage>
        <taxon>Bacteria</taxon>
        <taxon>Bacillati</taxon>
        <taxon>Actinomycetota</taxon>
        <taxon>Actinomycetes</taxon>
        <taxon>Micrococcales</taxon>
        <taxon>Microbacteriaceae</taxon>
        <taxon>Leucobacter</taxon>
    </lineage>
</organism>
<keyword evidence="2" id="KW-0472">Membrane</keyword>
<feature type="transmembrane region" description="Helical" evidence="2">
    <location>
        <begin position="110"/>
        <end position="126"/>
    </location>
</feature>
<dbReference type="AlphaFoldDB" id="A0A6G8FHU3"/>
<gene>
    <name evidence="4" type="ORF">G7067_04995</name>
</gene>
<feature type="region of interest" description="Disordered" evidence="1">
    <location>
        <begin position="136"/>
        <end position="163"/>
    </location>
</feature>